<dbReference type="Proteomes" id="UP000424527">
    <property type="component" value="Unassembled WGS sequence"/>
</dbReference>
<accession>A0A6G0HHI4</accession>
<sequence>MENEDSLEESRELTYRKLDVPIITSEALEPVVTLFLSAITDDQWVLLAADQIDFETFTLLYDMCHEVTNVITTWILDVVEPQIKNWISTATAQDRNMRHHDYYSLTEDNVKASIGNSFDRCFGEVTGIPQERSNESVILLEMIASEVKKRLNESLAGLISSAGQSVLPTDRVY</sequence>
<evidence type="ECO:0000313" key="2">
    <source>
        <dbReference type="Proteomes" id="UP000424527"/>
    </source>
</evidence>
<dbReference type="AlphaFoldDB" id="A0A6G0HHI4"/>
<comment type="caution">
    <text evidence="1">The sequence shown here is derived from an EMBL/GenBank/DDBJ whole genome shotgun (WGS) entry which is preliminary data.</text>
</comment>
<gene>
    <name evidence="1" type="ORF">D5F01_LYC23572</name>
</gene>
<organism evidence="1 2">
    <name type="scientific">Larimichthys crocea</name>
    <name type="common">Large yellow croaker</name>
    <name type="synonym">Pseudosciaena crocea</name>
    <dbReference type="NCBI Taxonomy" id="215358"/>
    <lineage>
        <taxon>Eukaryota</taxon>
        <taxon>Metazoa</taxon>
        <taxon>Chordata</taxon>
        <taxon>Craniata</taxon>
        <taxon>Vertebrata</taxon>
        <taxon>Euteleostomi</taxon>
        <taxon>Actinopterygii</taxon>
        <taxon>Neopterygii</taxon>
        <taxon>Teleostei</taxon>
        <taxon>Neoteleostei</taxon>
        <taxon>Acanthomorphata</taxon>
        <taxon>Eupercaria</taxon>
        <taxon>Sciaenidae</taxon>
        <taxon>Larimichthys</taxon>
    </lineage>
</organism>
<reference evidence="1 2" key="1">
    <citation type="submission" date="2019-07" db="EMBL/GenBank/DDBJ databases">
        <title>Chromosome genome assembly for large yellow croaker.</title>
        <authorList>
            <person name="Xiao S."/>
        </authorList>
    </citation>
    <scope>NUCLEOTIDE SEQUENCE [LARGE SCALE GENOMIC DNA]</scope>
    <source>
        <strain evidence="1">JMULYC20181020</strain>
        <tissue evidence="1">Muscle</tissue>
    </source>
</reference>
<protein>
    <submittedName>
        <fullName evidence="1">Uncharacterized protein</fullName>
    </submittedName>
</protein>
<name>A0A6G0HHI4_LARCR</name>
<keyword evidence="2" id="KW-1185">Reference proteome</keyword>
<evidence type="ECO:0000313" key="1">
    <source>
        <dbReference type="EMBL" id="KAE8278655.1"/>
    </source>
</evidence>
<dbReference type="EMBL" id="REGW02000024">
    <property type="protein sequence ID" value="KAE8278655.1"/>
    <property type="molecule type" value="Genomic_DNA"/>
</dbReference>
<proteinExistence type="predicted"/>